<name>C7R2G7_JONDD</name>
<accession>C7R2G7</accession>
<organism evidence="2 3">
    <name type="scientific">Jonesia denitrificans (strain ATCC 14870 / DSM 20603 / BCRC 15368 / CIP 55.134 / JCM 11481 / NBRC 15587 / NCTC 10816 / Prevot 55134)</name>
    <name type="common">Listeria denitrificans</name>
    <dbReference type="NCBI Taxonomy" id="471856"/>
    <lineage>
        <taxon>Bacteria</taxon>
        <taxon>Bacillati</taxon>
        <taxon>Actinomycetota</taxon>
        <taxon>Actinomycetes</taxon>
        <taxon>Micrococcales</taxon>
        <taxon>Jonesiaceae</taxon>
        <taxon>Jonesia</taxon>
    </lineage>
</organism>
<gene>
    <name evidence="2" type="ordered locus">Jden_0876</name>
</gene>
<keyword evidence="3" id="KW-1185">Reference proteome</keyword>
<dbReference type="EMBL" id="CP001706">
    <property type="protein sequence ID" value="ACV08538.1"/>
    <property type="molecule type" value="Genomic_DNA"/>
</dbReference>
<feature type="transmembrane region" description="Helical" evidence="1">
    <location>
        <begin position="227"/>
        <end position="250"/>
    </location>
</feature>
<dbReference type="Proteomes" id="UP000000628">
    <property type="component" value="Chromosome"/>
</dbReference>
<evidence type="ECO:0000313" key="3">
    <source>
        <dbReference type="Proteomes" id="UP000000628"/>
    </source>
</evidence>
<evidence type="ECO:0000256" key="1">
    <source>
        <dbReference type="SAM" id="Phobius"/>
    </source>
</evidence>
<dbReference type="AlphaFoldDB" id="C7R2G7"/>
<proteinExistence type="predicted"/>
<feature type="transmembrane region" description="Helical" evidence="1">
    <location>
        <begin position="105"/>
        <end position="126"/>
    </location>
</feature>
<dbReference type="KEGG" id="jde:Jden_0876"/>
<evidence type="ECO:0000313" key="2">
    <source>
        <dbReference type="EMBL" id="ACV08538.1"/>
    </source>
</evidence>
<dbReference type="HOGENOM" id="CLU_063873_1_0_11"/>
<evidence type="ECO:0008006" key="4">
    <source>
        <dbReference type="Google" id="ProtNLM"/>
    </source>
</evidence>
<sequence>MPITFAHPAAVLPFMGGPCVPAALVAGALAPDVPYFLRALRIPVSAQSWWEPFLNATTTHNWPGALIITIPLAFFLYAFIVACARPALWVLPESGSTPQTPQRAVAIRGVWVVISLLIGILTHVIWDSLTHSDGWVVMQVTALRAEAMGTLTWARLLQHVSSAVGLGALVAVGWVRRNSWLPSAENVRRVRFFRVLAALSATAILGAITVGAARYDSLAPMDYHLTSIALGAGLGALVATVTLSTMWWAIRPDRATQQSRDIDAQEPATR</sequence>
<dbReference type="eggNOG" id="ENOG5031KBJ">
    <property type="taxonomic scope" value="Bacteria"/>
</dbReference>
<reference evidence="2 3" key="1">
    <citation type="journal article" date="2009" name="Stand. Genomic Sci.">
        <title>Complete genome sequence of Jonesia denitrificans type strain (Prevot 55134).</title>
        <authorList>
            <person name="Pukall R."/>
            <person name="Gehrich-Schroter G."/>
            <person name="Lapidus A."/>
            <person name="Nolan M."/>
            <person name="Glavina Del Rio T."/>
            <person name="Lucas S."/>
            <person name="Chen F."/>
            <person name="Tice H."/>
            <person name="Pitluck S."/>
            <person name="Cheng J.F."/>
            <person name="Copeland A."/>
            <person name="Saunders E."/>
            <person name="Brettin T."/>
            <person name="Detter J.C."/>
            <person name="Bruce D."/>
            <person name="Goodwin L."/>
            <person name="Pati A."/>
            <person name="Ivanova N."/>
            <person name="Mavromatis K."/>
            <person name="Ovchinnikova G."/>
            <person name="Chen A."/>
            <person name="Palaniappan K."/>
            <person name="Land M."/>
            <person name="Hauser L."/>
            <person name="Chang Y.J."/>
            <person name="Jeffries C.D."/>
            <person name="Chain P."/>
            <person name="Goker M."/>
            <person name="Bristow J."/>
            <person name="Eisen J.A."/>
            <person name="Markowitz V."/>
            <person name="Hugenholtz P."/>
            <person name="Kyrpides N.C."/>
            <person name="Klenk H.P."/>
            <person name="Han C."/>
        </authorList>
    </citation>
    <scope>NUCLEOTIDE SEQUENCE [LARGE SCALE GENOMIC DNA]</scope>
    <source>
        <strain evidence="3">ATCC 14870 / DSM 20603 / BCRC 15368 / CIP 55.134 / JCM 11481 / NBRC 15587 / NCTC 10816 / Prevot 55134</strain>
    </source>
</reference>
<keyword evidence="1" id="KW-1133">Transmembrane helix</keyword>
<feature type="transmembrane region" description="Helical" evidence="1">
    <location>
        <begin position="156"/>
        <end position="175"/>
    </location>
</feature>
<dbReference type="Pfam" id="PF13803">
    <property type="entry name" value="DUF4184"/>
    <property type="match status" value="1"/>
</dbReference>
<keyword evidence="1" id="KW-0472">Membrane</keyword>
<keyword evidence="1" id="KW-0812">Transmembrane</keyword>
<dbReference type="STRING" id="471856.Jden_0876"/>
<feature type="transmembrane region" description="Helical" evidence="1">
    <location>
        <begin position="62"/>
        <end position="84"/>
    </location>
</feature>
<feature type="transmembrane region" description="Helical" evidence="1">
    <location>
        <begin position="195"/>
        <end position="215"/>
    </location>
</feature>
<dbReference type="RefSeq" id="WP_015771166.1">
    <property type="nucleotide sequence ID" value="NC_013174.1"/>
</dbReference>
<dbReference type="InterPro" id="IPR025238">
    <property type="entry name" value="DUF4184"/>
</dbReference>
<protein>
    <recommendedName>
        <fullName evidence="4">DUF4184 family protein</fullName>
    </recommendedName>
</protein>